<evidence type="ECO:0000256" key="1">
    <source>
        <dbReference type="SAM" id="MobiDB-lite"/>
    </source>
</evidence>
<evidence type="ECO:0000313" key="2">
    <source>
        <dbReference type="EMBL" id="GGY95784.1"/>
    </source>
</evidence>
<sequence>MALLSADVLAVGEFGGGEEVGAYEGGGFAGQPGRRGNRWARGSVSDSLSDLLSGKEGRGGPRNRPVPATGRQQQSQQPGEEEGDKVRHVYLLLSGGPCLRTACSAVAGALRDLTVAAGAL</sequence>
<dbReference type="Proteomes" id="UP000622166">
    <property type="component" value="Unassembled WGS sequence"/>
</dbReference>
<feature type="compositionally biased region" description="Low complexity" evidence="1">
    <location>
        <begin position="43"/>
        <end position="52"/>
    </location>
</feature>
<dbReference type="AlphaFoldDB" id="A0A918PAF3"/>
<dbReference type="EMBL" id="BMVW01000001">
    <property type="protein sequence ID" value="GGY95784.1"/>
    <property type="molecule type" value="Genomic_DNA"/>
</dbReference>
<keyword evidence="3" id="KW-1185">Reference proteome</keyword>
<reference evidence="2" key="2">
    <citation type="submission" date="2020-09" db="EMBL/GenBank/DDBJ databases">
        <authorList>
            <person name="Sun Q."/>
            <person name="Ohkuma M."/>
        </authorList>
    </citation>
    <scope>NUCLEOTIDE SEQUENCE</scope>
    <source>
        <strain evidence="2">JCM 4815</strain>
    </source>
</reference>
<reference evidence="2" key="1">
    <citation type="journal article" date="2014" name="Int. J. Syst. Evol. Microbiol.">
        <title>Complete genome sequence of Corynebacterium casei LMG S-19264T (=DSM 44701T), isolated from a smear-ripened cheese.</title>
        <authorList>
            <consortium name="US DOE Joint Genome Institute (JGI-PGF)"/>
            <person name="Walter F."/>
            <person name="Albersmeier A."/>
            <person name="Kalinowski J."/>
            <person name="Ruckert C."/>
        </authorList>
    </citation>
    <scope>NUCLEOTIDE SEQUENCE</scope>
    <source>
        <strain evidence="2">JCM 4815</strain>
    </source>
</reference>
<protein>
    <submittedName>
        <fullName evidence="2">Uncharacterized protein</fullName>
    </submittedName>
</protein>
<accession>A0A918PAF3</accession>
<comment type="caution">
    <text evidence="2">The sequence shown here is derived from an EMBL/GenBank/DDBJ whole genome shotgun (WGS) entry which is preliminary data.</text>
</comment>
<feature type="region of interest" description="Disordered" evidence="1">
    <location>
        <begin position="17"/>
        <end position="84"/>
    </location>
</feature>
<gene>
    <name evidence="2" type="ORF">GCM10010365_13350</name>
</gene>
<evidence type="ECO:0000313" key="3">
    <source>
        <dbReference type="Proteomes" id="UP000622166"/>
    </source>
</evidence>
<proteinExistence type="predicted"/>
<organism evidence="2 3">
    <name type="scientific">Streptomyces poonensis</name>
    <dbReference type="NCBI Taxonomy" id="68255"/>
    <lineage>
        <taxon>Bacteria</taxon>
        <taxon>Bacillati</taxon>
        <taxon>Actinomycetota</taxon>
        <taxon>Actinomycetes</taxon>
        <taxon>Kitasatosporales</taxon>
        <taxon>Streptomycetaceae</taxon>
        <taxon>Streptomyces</taxon>
    </lineage>
</organism>
<feature type="compositionally biased region" description="Gly residues" evidence="1">
    <location>
        <begin position="17"/>
        <end position="30"/>
    </location>
</feature>
<name>A0A918PAF3_9ACTN</name>